<gene>
    <name evidence="1" type="ORF">FJR03_09495</name>
</gene>
<keyword evidence="2" id="KW-1185">Reference proteome</keyword>
<dbReference type="AlphaFoldDB" id="A0A7M1AX12"/>
<protein>
    <recommendedName>
        <fullName evidence="3">Thioredoxin</fullName>
    </recommendedName>
</protein>
<proteinExistence type="predicted"/>
<accession>A0A7M1AX12</accession>
<evidence type="ECO:0000313" key="2">
    <source>
        <dbReference type="Proteomes" id="UP000593910"/>
    </source>
</evidence>
<dbReference type="RefSeq" id="WP_193113276.1">
    <property type="nucleotide sequence ID" value="NZ_CP041165.1"/>
</dbReference>
<dbReference type="Proteomes" id="UP000593910">
    <property type="component" value="Chromosome"/>
</dbReference>
<dbReference type="EMBL" id="CP041165">
    <property type="protein sequence ID" value="QOP41955.1"/>
    <property type="molecule type" value="Genomic_DNA"/>
</dbReference>
<reference evidence="1 2" key="1">
    <citation type="submission" date="2019-06" db="EMBL/GenBank/DDBJ databases">
        <title>Sulfurimonas gotlandica sp. nov., a chemoautotrophic and psychrotolerant epsilonproteobacterium isolated from a pelagic redoxcline, and an emended description of the genus Sulfurimonas.</title>
        <authorList>
            <person name="Wang S."/>
            <person name="Jiang L."/>
            <person name="Shao Z."/>
        </authorList>
    </citation>
    <scope>NUCLEOTIDE SEQUENCE [LARGE SCALE GENOMIC DNA]</scope>
    <source>
        <strain evidence="1 2">B2</strain>
    </source>
</reference>
<name>A0A7M1AX12_9BACT</name>
<organism evidence="1 2">
    <name type="scientific">Sulfurimonas marina</name>
    <dbReference type="NCBI Taxonomy" id="2590551"/>
    <lineage>
        <taxon>Bacteria</taxon>
        <taxon>Pseudomonadati</taxon>
        <taxon>Campylobacterota</taxon>
        <taxon>Epsilonproteobacteria</taxon>
        <taxon>Campylobacterales</taxon>
        <taxon>Sulfurimonadaceae</taxon>
        <taxon>Sulfurimonas</taxon>
    </lineage>
</organism>
<evidence type="ECO:0008006" key="3">
    <source>
        <dbReference type="Google" id="ProtNLM"/>
    </source>
</evidence>
<dbReference type="KEGG" id="smax:FJR03_09495"/>
<sequence length="166" mass="19595">MQEKRERKKGTSLFSLSTLLASFFGAAMIAGAFAYFNYKFSEYKFINFKDWVFYEKQDLFIPKEDKYLVIFYSSKQKNTTEKLSNLKTELPVIAIDYYNDIAPNTKNTTFLHSGTATSLKFIQRFNIYEIPSIFFIKKQKDFLYKQDSMIHKLDNLDEISNKIKTL</sequence>
<evidence type="ECO:0000313" key="1">
    <source>
        <dbReference type="EMBL" id="QOP41955.1"/>
    </source>
</evidence>